<keyword evidence="7" id="KW-0687">Ribonucleoprotein</keyword>
<evidence type="ECO:0000256" key="3">
    <source>
        <dbReference type="ARBA" id="ARBA00022603"/>
    </source>
</evidence>
<organism evidence="7 8">
    <name type="scientific">Legionella wadsworthii</name>
    <dbReference type="NCBI Taxonomy" id="28088"/>
    <lineage>
        <taxon>Bacteria</taxon>
        <taxon>Pseudomonadati</taxon>
        <taxon>Pseudomonadota</taxon>
        <taxon>Gammaproteobacteria</taxon>
        <taxon>Legionellales</taxon>
        <taxon>Legionellaceae</taxon>
        <taxon>Legionella</taxon>
    </lineage>
</organism>
<dbReference type="PIRSF" id="PIRSF000401">
    <property type="entry name" value="RPL11_MTase"/>
    <property type="match status" value="1"/>
</dbReference>
<comment type="function">
    <text evidence="6">Methylates ribosomal protein L11.</text>
</comment>
<protein>
    <recommendedName>
        <fullName evidence="6">Ribosomal protein L11 methyltransferase</fullName>
        <shortName evidence="6">L11 Mtase</shortName>
        <ecNumber evidence="6">2.1.1.-</ecNumber>
    </recommendedName>
</protein>
<dbReference type="InterPro" id="IPR050078">
    <property type="entry name" value="Ribosomal_L11_MeTrfase_PrmA"/>
</dbReference>
<dbReference type="EC" id="2.1.1.-" evidence="6"/>
<dbReference type="PANTHER" id="PTHR43648">
    <property type="entry name" value="ELECTRON TRANSFER FLAVOPROTEIN BETA SUBUNIT LYSINE METHYLTRANSFERASE"/>
    <property type="match status" value="1"/>
</dbReference>
<dbReference type="GO" id="GO:0016279">
    <property type="term" value="F:protein-lysine N-methyltransferase activity"/>
    <property type="evidence" value="ECO:0007669"/>
    <property type="project" value="TreeGrafter"/>
</dbReference>
<dbReference type="GO" id="GO:0005829">
    <property type="term" value="C:cytosol"/>
    <property type="evidence" value="ECO:0007669"/>
    <property type="project" value="TreeGrafter"/>
</dbReference>
<sequence>MWFQLKIEHCPSQEIEWFSTELEEFGALSIMLTDKNDNPVLEPEPGTTPLWPEVVIQALFSEAFQAQYTRDHLLQNYPELTCTLEILEDRDWERAWMDDFKPQRFGQNLWICPTWSIPPEPNAVNLILDPGLAFGTGTHPTTSLCLSWLEQADLKNKSLVDYGCGSGILSLAALKLGAADVHAVDIDQQALQATQNNARLNGLDEKTLTISMPDVLVSPADLIIANILLAPLMNLKDRFKQLLNPDALLVVSGILEEQASSLIETYASVFNMVHQENLQGWTLLVFAHKSFTES</sequence>
<dbReference type="GO" id="GO:0032259">
    <property type="term" value="P:methylation"/>
    <property type="evidence" value="ECO:0007669"/>
    <property type="project" value="UniProtKB-KW"/>
</dbReference>
<gene>
    <name evidence="6 7" type="primary">prmA</name>
    <name evidence="7" type="ORF">NCTC11532_02440</name>
</gene>
<dbReference type="Gene3D" id="3.40.50.150">
    <property type="entry name" value="Vaccinia Virus protein VP39"/>
    <property type="match status" value="1"/>
</dbReference>
<dbReference type="OrthoDB" id="9785995at2"/>
<accession>A0A378LV82</accession>
<dbReference type="Pfam" id="PF06325">
    <property type="entry name" value="PrmA"/>
    <property type="match status" value="1"/>
</dbReference>
<name>A0A378LV82_9GAMM</name>
<reference evidence="7 8" key="1">
    <citation type="submission" date="2018-06" db="EMBL/GenBank/DDBJ databases">
        <authorList>
            <consortium name="Pathogen Informatics"/>
            <person name="Doyle S."/>
        </authorList>
    </citation>
    <scope>NUCLEOTIDE SEQUENCE [LARGE SCALE GENOMIC DNA]</scope>
    <source>
        <strain evidence="7 8">NCTC11532</strain>
    </source>
</reference>
<dbReference type="RefSeq" id="WP_031563641.1">
    <property type="nucleotide sequence ID" value="NZ_CAAAIS010000004.1"/>
</dbReference>
<feature type="binding site" evidence="6">
    <location>
        <position position="142"/>
    </location>
    <ligand>
        <name>S-adenosyl-L-methionine</name>
        <dbReference type="ChEBI" id="CHEBI:59789"/>
    </ligand>
</feature>
<dbReference type="CDD" id="cd02440">
    <property type="entry name" value="AdoMet_MTases"/>
    <property type="match status" value="1"/>
</dbReference>
<dbReference type="Proteomes" id="UP000255297">
    <property type="component" value="Unassembled WGS sequence"/>
</dbReference>
<evidence type="ECO:0000256" key="2">
    <source>
        <dbReference type="ARBA" id="ARBA00022490"/>
    </source>
</evidence>
<feature type="binding site" evidence="6">
    <location>
        <position position="226"/>
    </location>
    <ligand>
        <name>S-adenosyl-L-methionine</name>
        <dbReference type="ChEBI" id="CHEBI:59789"/>
    </ligand>
</feature>
<keyword evidence="7" id="KW-0689">Ribosomal protein</keyword>
<feature type="binding site" evidence="6">
    <location>
        <position position="163"/>
    </location>
    <ligand>
        <name>S-adenosyl-L-methionine</name>
        <dbReference type="ChEBI" id="CHEBI:59789"/>
    </ligand>
</feature>
<dbReference type="AlphaFoldDB" id="A0A378LV82"/>
<evidence type="ECO:0000313" key="8">
    <source>
        <dbReference type="Proteomes" id="UP000255297"/>
    </source>
</evidence>
<keyword evidence="3 6" id="KW-0489">Methyltransferase</keyword>
<dbReference type="HAMAP" id="MF_00735">
    <property type="entry name" value="Methyltr_PrmA"/>
    <property type="match status" value="1"/>
</dbReference>
<dbReference type="InterPro" id="IPR004498">
    <property type="entry name" value="Ribosomal_PrmA_MeTrfase"/>
</dbReference>
<evidence type="ECO:0000256" key="6">
    <source>
        <dbReference type="HAMAP-Rule" id="MF_00735"/>
    </source>
</evidence>
<comment type="subcellular location">
    <subcellularLocation>
        <location evidence="6">Cytoplasm</location>
    </subcellularLocation>
</comment>
<comment type="similarity">
    <text evidence="1 6">Belongs to the methyltransferase superfamily. PrmA family.</text>
</comment>
<evidence type="ECO:0000256" key="1">
    <source>
        <dbReference type="ARBA" id="ARBA00009741"/>
    </source>
</evidence>
<comment type="catalytic activity">
    <reaction evidence="6">
        <text>L-lysyl-[protein] + 3 S-adenosyl-L-methionine = N(6),N(6),N(6)-trimethyl-L-lysyl-[protein] + 3 S-adenosyl-L-homocysteine + 3 H(+)</text>
        <dbReference type="Rhea" id="RHEA:54192"/>
        <dbReference type="Rhea" id="RHEA-COMP:9752"/>
        <dbReference type="Rhea" id="RHEA-COMP:13826"/>
        <dbReference type="ChEBI" id="CHEBI:15378"/>
        <dbReference type="ChEBI" id="CHEBI:29969"/>
        <dbReference type="ChEBI" id="CHEBI:57856"/>
        <dbReference type="ChEBI" id="CHEBI:59789"/>
        <dbReference type="ChEBI" id="CHEBI:61961"/>
    </reaction>
</comment>
<dbReference type="GO" id="GO:0005840">
    <property type="term" value="C:ribosome"/>
    <property type="evidence" value="ECO:0007669"/>
    <property type="project" value="UniProtKB-KW"/>
</dbReference>
<evidence type="ECO:0000256" key="4">
    <source>
        <dbReference type="ARBA" id="ARBA00022679"/>
    </source>
</evidence>
<dbReference type="InterPro" id="IPR029063">
    <property type="entry name" value="SAM-dependent_MTases_sf"/>
</dbReference>
<evidence type="ECO:0000313" key="7">
    <source>
        <dbReference type="EMBL" id="STY30522.1"/>
    </source>
</evidence>
<dbReference type="SUPFAM" id="SSF53335">
    <property type="entry name" value="S-adenosyl-L-methionine-dependent methyltransferases"/>
    <property type="match status" value="1"/>
</dbReference>
<dbReference type="NCBIfam" id="TIGR00406">
    <property type="entry name" value="prmA"/>
    <property type="match status" value="1"/>
</dbReference>
<dbReference type="PANTHER" id="PTHR43648:SF1">
    <property type="entry name" value="ELECTRON TRANSFER FLAVOPROTEIN BETA SUBUNIT LYSINE METHYLTRANSFERASE"/>
    <property type="match status" value="1"/>
</dbReference>
<keyword evidence="8" id="KW-1185">Reference proteome</keyword>
<feature type="binding site" evidence="6">
    <location>
        <position position="185"/>
    </location>
    <ligand>
        <name>S-adenosyl-L-methionine</name>
        <dbReference type="ChEBI" id="CHEBI:59789"/>
    </ligand>
</feature>
<dbReference type="STRING" id="1122170.GCA_000701265_02616"/>
<keyword evidence="4 6" id="KW-0808">Transferase</keyword>
<dbReference type="EMBL" id="UGPB01000001">
    <property type="protein sequence ID" value="STY30522.1"/>
    <property type="molecule type" value="Genomic_DNA"/>
</dbReference>
<proteinExistence type="inferred from homology"/>
<keyword evidence="5 6" id="KW-0949">S-adenosyl-L-methionine</keyword>
<keyword evidence="2 6" id="KW-0963">Cytoplasm</keyword>
<evidence type="ECO:0000256" key="5">
    <source>
        <dbReference type="ARBA" id="ARBA00022691"/>
    </source>
</evidence>